<evidence type="ECO:0000256" key="2">
    <source>
        <dbReference type="ARBA" id="ARBA00023043"/>
    </source>
</evidence>
<dbReference type="InterPro" id="IPR036770">
    <property type="entry name" value="Ankyrin_rpt-contain_sf"/>
</dbReference>
<sequence length="625" mass="69924">MRALVLEPVLEFEFEFGFEANFEVDLEGEAGFEGEAESEDLLGVGISSDRRAQCPRRDRQTNKNMLRNELEEVEDKFDRVSIRKRARNVSFVGSRRHCTPRIGSDAVVSRSPGTLGSHHKAVSFSLNDRGSVDLRKCLLDDQADEVEGLLECSPGERFGSLRLTPLMIAARAGELSIVETLLDRGASPMDSDARGFDALMYAVRDGHALVAHLLLRAIKYAVSRSGETGYSFFNKHGLTHMLYAATNGRTNCVDILRRNGSRVDLPDATGFTPLMAACQNGHLETAKRLLDYGAKINRRDRVGMTALAWAVREGSAVCTELLLRHGADVELADKRRRPPLFWAVMEGHSAIGERLLQAGATVCDTVRYAVLHSHQVASQARHESRGRAHHPQQLQQQQQQQLHEQQQQQQQQQQLHEQQHQHQQNNDQDFQHQQNNEHELVRGAHQQHPNEQRTGQGIVAGACTGSQAQLDADALHLKQRIQQQDKEMLQGQQQEDQVDQLDASLNSFDTIFEADEDSGNDDTRAEDSESDEFSSDQSPDHMSMSRLELPRTGLPLAPRHAQQPRQQHRQPDDEDDGENDADDDEDHDDGAVFDLDDDDDIMTMTRHIPPSSSMPAALPSVIPTL</sequence>
<feature type="compositionally biased region" description="Low complexity" evidence="5">
    <location>
        <begin position="609"/>
        <end position="625"/>
    </location>
</feature>
<organism evidence="6 7">
    <name type="scientific">Hondaea fermentalgiana</name>
    <dbReference type="NCBI Taxonomy" id="2315210"/>
    <lineage>
        <taxon>Eukaryota</taxon>
        <taxon>Sar</taxon>
        <taxon>Stramenopiles</taxon>
        <taxon>Bigyra</taxon>
        <taxon>Labyrinthulomycetes</taxon>
        <taxon>Thraustochytrida</taxon>
        <taxon>Thraustochytriidae</taxon>
        <taxon>Hondaea</taxon>
    </lineage>
</organism>
<dbReference type="InParanoid" id="A0A2R5GAX6"/>
<dbReference type="SUPFAM" id="SSF48403">
    <property type="entry name" value="Ankyrin repeat"/>
    <property type="match status" value="1"/>
</dbReference>
<feature type="region of interest" description="Disordered" evidence="5">
    <location>
        <begin position="513"/>
        <end position="625"/>
    </location>
</feature>
<feature type="compositionally biased region" description="Acidic residues" evidence="5">
    <location>
        <begin position="572"/>
        <end position="588"/>
    </location>
</feature>
<dbReference type="PANTHER" id="PTHR24124:SF14">
    <property type="entry name" value="CHROMOSOME UNDETERMINED SCAFFOLD_25, WHOLE GENOME SHOTGUN SEQUENCE"/>
    <property type="match status" value="1"/>
</dbReference>
<evidence type="ECO:0000313" key="6">
    <source>
        <dbReference type="EMBL" id="GBG27745.1"/>
    </source>
</evidence>
<dbReference type="EMBL" id="BEYU01000035">
    <property type="protein sequence ID" value="GBG27745.1"/>
    <property type="molecule type" value="Genomic_DNA"/>
</dbReference>
<evidence type="ECO:0000313" key="7">
    <source>
        <dbReference type="Proteomes" id="UP000241890"/>
    </source>
</evidence>
<dbReference type="OrthoDB" id="539213at2759"/>
<dbReference type="PRINTS" id="PR01415">
    <property type="entry name" value="ANKYRIN"/>
</dbReference>
<keyword evidence="2 3" id="KW-0040">ANK repeat</keyword>
<feature type="region of interest" description="Disordered" evidence="5">
    <location>
        <begin position="377"/>
        <end position="430"/>
    </location>
</feature>
<accession>A0A2R5GAX6</accession>
<dbReference type="AlphaFoldDB" id="A0A2R5GAX6"/>
<name>A0A2R5GAX6_9STRA</name>
<dbReference type="InterPro" id="IPR002110">
    <property type="entry name" value="Ankyrin_rpt"/>
</dbReference>
<dbReference type="Pfam" id="PF12796">
    <property type="entry name" value="Ank_2"/>
    <property type="match status" value="3"/>
</dbReference>
<dbReference type="GO" id="GO:0005634">
    <property type="term" value="C:nucleus"/>
    <property type="evidence" value="ECO:0007669"/>
    <property type="project" value="TreeGrafter"/>
</dbReference>
<keyword evidence="1" id="KW-0677">Repeat</keyword>
<keyword evidence="4" id="KW-0175">Coiled coil</keyword>
<dbReference type="Gene3D" id="1.25.40.20">
    <property type="entry name" value="Ankyrin repeat-containing domain"/>
    <property type="match status" value="1"/>
</dbReference>
<protein>
    <submittedName>
        <fullName evidence="6">Ankyrin repeat and KH domain-containing protein 1</fullName>
    </submittedName>
</protein>
<dbReference type="PROSITE" id="PS50297">
    <property type="entry name" value="ANK_REP_REGION"/>
    <property type="match status" value="3"/>
</dbReference>
<evidence type="ECO:0000256" key="5">
    <source>
        <dbReference type="SAM" id="MobiDB-lite"/>
    </source>
</evidence>
<feature type="repeat" description="ANK" evidence="3">
    <location>
        <begin position="302"/>
        <end position="334"/>
    </location>
</feature>
<feature type="coiled-coil region" evidence="4">
    <location>
        <begin position="56"/>
        <end position="83"/>
    </location>
</feature>
<keyword evidence="7" id="KW-1185">Reference proteome</keyword>
<dbReference type="PANTHER" id="PTHR24124">
    <property type="entry name" value="ANKYRIN REPEAT FAMILY A"/>
    <property type="match status" value="1"/>
</dbReference>
<proteinExistence type="predicted"/>
<gene>
    <name evidence="6" type="ORF">FCC1311_039682</name>
</gene>
<feature type="repeat" description="ANK" evidence="3">
    <location>
        <begin position="236"/>
        <end position="268"/>
    </location>
</feature>
<feature type="repeat" description="ANK" evidence="3">
    <location>
        <begin position="269"/>
        <end position="301"/>
    </location>
</feature>
<evidence type="ECO:0000256" key="3">
    <source>
        <dbReference type="PROSITE-ProRule" id="PRU00023"/>
    </source>
</evidence>
<dbReference type="GO" id="GO:0010468">
    <property type="term" value="P:regulation of gene expression"/>
    <property type="evidence" value="ECO:0007669"/>
    <property type="project" value="TreeGrafter"/>
</dbReference>
<dbReference type="PROSITE" id="PS50088">
    <property type="entry name" value="ANK_REPEAT"/>
    <property type="match status" value="4"/>
</dbReference>
<evidence type="ECO:0000256" key="1">
    <source>
        <dbReference type="ARBA" id="ARBA00022737"/>
    </source>
</evidence>
<reference evidence="6 7" key="1">
    <citation type="submission" date="2017-12" db="EMBL/GenBank/DDBJ databases">
        <title>Sequencing, de novo assembly and annotation of complete genome of a new Thraustochytrid species, strain FCC1311.</title>
        <authorList>
            <person name="Sedici K."/>
            <person name="Godart F."/>
            <person name="Aiese Cigliano R."/>
            <person name="Sanseverino W."/>
            <person name="Barakat M."/>
            <person name="Ortet P."/>
            <person name="Marechal E."/>
            <person name="Cagnac O."/>
            <person name="Amato A."/>
        </authorList>
    </citation>
    <scope>NUCLEOTIDE SEQUENCE [LARGE SCALE GENOMIC DNA]</scope>
</reference>
<dbReference type="SMART" id="SM00248">
    <property type="entry name" value="ANK"/>
    <property type="match status" value="6"/>
</dbReference>
<comment type="caution">
    <text evidence="6">The sequence shown here is derived from an EMBL/GenBank/DDBJ whole genome shotgun (WGS) entry which is preliminary data.</text>
</comment>
<feature type="compositionally biased region" description="Low complexity" evidence="5">
    <location>
        <begin position="392"/>
        <end position="430"/>
    </location>
</feature>
<evidence type="ECO:0000256" key="4">
    <source>
        <dbReference type="SAM" id="Coils"/>
    </source>
</evidence>
<feature type="repeat" description="ANK" evidence="3">
    <location>
        <begin position="161"/>
        <end position="193"/>
    </location>
</feature>
<dbReference type="Proteomes" id="UP000241890">
    <property type="component" value="Unassembled WGS sequence"/>
</dbReference>